<evidence type="ECO:0000313" key="5">
    <source>
        <dbReference type="EMBL" id="PPQ29976.1"/>
    </source>
</evidence>
<dbReference type="PANTHER" id="PTHR33619">
    <property type="entry name" value="POLYSACCHARIDE EXPORT PROTEIN GFCE-RELATED"/>
    <property type="match status" value="1"/>
</dbReference>
<dbReference type="AlphaFoldDB" id="A0A2S6N5T0"/>
<proteinExistence type="predicted"/>
<dbReference type="OrthoDB" id="197007at2"/>
<reference evidence="5 6" key="1">
    <citation type="journal article" date="2018" name="Arch. Microbiol.">
        <title>New insights into the metabolic potential of the phototrophic purple bacterium Rhodopila globiformis DSM 161(T) from its draft genome sequence and evidence for a vanadium-dependent nitrogenase.</title>
        <authorList>
            <person name="Imhoff J.F."/>
            <person name="Rahn T."/>
            <person name="Kunzel S."/>
            <person name="Neulinger S.C."/>
        </authorList>
    </citation>
    <scope>NUCLEOTIDE SEQUENCE [LARGE SCALE GENOMIC DNA]</scope>
    <source>
        <strain evidence="5 6">DSM 161</strain>
    </source>
</reference>
<feature type="domain" description="Soluble ligand binding" evidence="4">
    <location>
        <begin position="129"/>
        <end position="173"/>
    </location>
</feature>
<protein>
    <submittedName>
        <fullName evidence="5">Exopolysaccharide biosynthesis protein</fullName>
    </submittedName>
</protein>
<dbReference type="Pfam" id="PF10531">
    <property type="entry name" value="SLBB"/>
    <property type="match status" value="1"/>
</dbReference>
<dbReference type="EMBL" id="NHRY01000219">
    <property type="protein sequence ID" value="PPQ29976.1"/>
    <property type="molecule type" value="Genomic_DNA"/>
</dbReference>
<evidence type="ECO:0000256" key="1">
    <source>
        <dbReference type="ARBA" id="ARBA00022729"/>
    </source>
</evidence>
<keyword evidence="1 2" id="KW-0732">Signal</keyword>
<keyword evidence="6" id="KW-1185">Reference proteome</keyword>
<organism evidence="5 6">
    <name type="scientific">Rhodopila globiformis</name>
    <name type="common">Rhodopseudomonas globiformis</name>
    <dbReference type="NCBI Taxonomy" id="1071"/>
    <lineage>
        <taxon>Bacteria</taxon>
        <taxon>Pseudomonadati</taxon>
        <taxon>Pseudomonadota</taxon>
        <taxon>Alphaproteobacteria</taxon>
        <taxon>Acetobacterales</taxon>
        <taxon>Acetobacteraceae</taxon>
        <taxon>Rhodopila</taxon>
    </lineage>
</organism>
<evidence type="ECO:0000256" key="2">
    <source>
        <dbReference type="SAM" id="SignalP"/>
    </source>
</evidence>
<dbReference type="GO" id="GO:0015159">
    <property type="term" value="F:polysaccharide transmembrane transporter activity"/>
    <property type="evidence" value="ECO:0007669"/>
    <property type="project" value="InterPro"/>
</dbReference>
<name>A0A2S6N5T0_RHOGL</name>
<dbReference type="PROSITE" id="PS51257">
    <property type="entry name" value="PROKAR_LIPOPROTEIN"/>
    <property type="match status" value="1"/>
</dbReference>
<dbReference type="InterPro" id="IPR003715">
    <property type="entry name" value="Poly_export_N"/>
</dbReference>
<evidence type="ECO:0000259" key="3">
    <source>
        <dbReference type="Pfam" id="PF02563"/>
    </source>
</evidence>
<sequence>MRPEIRCCHRNPKTGFSAVRLLAGLVCWCLLAAGCAPGHDLPDLPAAAPQAYHLGPGDVVRVITFGEDATTGEFRINDSGALALPLIGDVHATGLTTDALAARIGEALQHDNLLKAPSVVAEVVSYRPIFVLGEVSKPGQYAYQPGMTVVTAVAVAGGFTYRAVQDYASVVRTLDGVAVEGKATRQTFLQPGDVVTVFERWF</sequence>
<comment type="caution">
    <text evidence="5">The sequence shown here is derived from an EMBL/GenBank/DDBJ whole genome shotgun (WGS) entry which is preliminary data.</text>
</comment>
<gene>
    <name evidence="5" type="ORF">CCS01_20495</name>
</gene>
<evidence type="ECO:0000313" key="6">
    <source>
        <dbReference type="Proteomes" id="UP000239724"/>
    </source>
</evidence>
<feature type="chain" id="PRO_5015630147" evidence="2">
    <location>
        <begin position="33"/>
        <end position="202"/>
    </location>
</feature>
<dbReference type="PANTHER" id="PTHR33619:SF3">
    <property type="entry name" value="POLYSACCHARIDE EXPORT PROTEIN GFCE-RELATED"/>
    <property type="match status" value="1"/>
</dbReference>
<dbReference type="InterPro" id="IPR049712">
    <property type="entry name" value="Poly_export"/>
</dbReference>
<dbReference type="Gene3D" id="3.30.1950.10">
    <property type="entry name" value="wza like domain"/>
    <property type="match status" value="1"/>
</dbReference>
<accession>A0A2S6N5T0</accession>
<dbReference type="Gene3D" id="3.10.560.10">
    <property type="entry name" value="Outer membrane lipoprotein wza domain like"/>
    <property type="match status" value="1"/>
</dbReference>
<feature type="signal peptide" evidence="2">
    <location>
        <begin position="1"/>
        <end position="32"/>
    </location>
</feature>
<dbReference type="Pfam" id="PF02563">
    <property type="entry name" value="Poly_export"/>
    <property type="match status" value="1"/>
</dbReference>
<dbReference type="InterPro" id="IPR019554">
    <property type="entry name" value="Soluble_ligand-bd"/>
</dbReference>
<feature type="domain" description="Polysaccharide export protein N-terminal" evidence="3">
    <location>
        <begin position="47"/>
        <end position="123"/>
    </location>
</feature>
<evidence type="ECO:0000259" key="4">
    <source>
        <dbReference type="Pfam" id="PF10531"/>
    </source>
</evidence>
<dbReference type="Proteomes" id="UP000239724">
    <property type="component" value="Unassembled WGS sequence"/>
</dbReference>